<gene>
    <name evidence="1" type="ORF">EYF80_048151</name>
</gene>
<keyword evidence="2" id="KW-1185">Reference proteome</keyword>
<accession>A0A4Z2FKJ7</accession>
<evidence type="ECO:0000313" key="1">
    <source>
        <dbReference type="EMBL" id="TNN41679.1"/>
    </source>
</evidence>
<proteinExistence type="predicted"/>
<dbReference type="Proteomes" id="UP000314294">
    <property type="component" value="Unassembled WGS sequence"/>
</dbReference>
<dbReference type="EMBL" id="SRLO01001088">
    <property type="protein sequence ID" value="TNN41679.1"/>
    <property type="molecule type" value="Genomic_DNA"/>
</dbReference>
<name>A0A4Z2FKJ7_9TELE</name>
<organism evidence="1 2">
    <name type="scientific">Liparis tanakae</name>
    <name type="common">Tanaka's snailfish</name>
    <dbReference type="NCBI Taxonomy" id="230148"/>
    <lineage>
        <taxon>Eukaryota</taxon>
        <taxon>Metazoa</taxon>
        <taxon>Chordata</taxon>
        <taxon>Craniata</taxon>
        <taxon>Vertebrata</taxon>
        <taxon>Euteleostomi</taxon>
        <taxon>Actinopterygii</taxon>
        <taxon>Neopterygii</taxon>
        <taxon>Teleostei</taxon>
        <taxon>Neoteleostei</taxon>
        <taxon>Acanthomorphata</taxon>
        <taxon>Eupercaria</taxon>
        <taxon>Perciformes</taxon>
        <taxon>Cottioidei</taxon>
        <taxon>Cottales</taxon>
        <taxon>Liparidae</taxon>
        <taxon>Liparis</taxon>
    </lineage>
</organism>
<protein>
    <submittedName>
        <fullName evidence="1">Uncharacterized protein</fullName>
    </submittedName>
</protein>
<evidence type="ECO:0000313" key="2">
    <source>
        <dbReference type="Proteomes" id="UP000314294"/>
    </source>
</evidence>
<reference evidence="1 2" key="1">
    <citation type="submission" date="2019-03" db="EMBL/GenBank/DDBJ databases">
        <title>First draft genome of Liparis tanakae, snailfish: a comprehensive survey of snailfish specific genes.</title>
        <authorList>
            <person name="Kim W."/>
            <person name="Song I."/>
            <person name="Jeong J.-H."/>
            <person name="Kim D."/>
            <person name="Kim S."/>
            <person name="Ryu S."/>
            <person name="Song J.Y."/>
            <person name="Lee S.K."/>
        </authorList>
    </citation>
    <scope>NUCLEOTIDE SEQUENCE [LARGE SCALE GENOMIC DNA]</scope>
    <source>
        <tissue evidence="1">Muscle</tissue>
    </source>
</reference>
<sequence>MNENVGVGAHLTAVVQRADVGRVLVRQLLAVGALEAQRVLVAAGGGVQPAGRVEAVVGEGLVGRGAQQLQEGQLDHVDRNVVRPGYFLMRFGGQTQRRYFFSV</sequence>
<comment type="caution">
    <text evidence="1">The sequence shown here is derived from an EMBL/GenBank/DDBJ whole genome shotgun (WGS) entry which is preliminary data.</text>
</comment>
<dbReference type="AlphaFoldDB" id="A0A4Z2FKJ7"/>
<dbReference type="OrthoDB" id="10649556at2759"/>